<reference evidence="1 2" key="1">
    <citation type="submission" date="2018-12" db="EMBL/GenBank/DDBJ databases">
        <authorList>
            <person name="Li S."/>
            <person name="Yang R."/>
            <person name="Chen G."/>
            <person name="Zou L."/>
            <person name="Zhang C."/>
            <person name="Chen Y."/>
            <person name="Liu Z."/>
            <person name="Li Y."/>
            <person name="Yan Y."/>
            <person name="Huang M."/>
            <person name="Chen T."/>
        </authorList>
    </citation>
    <scope>NUCLEOTIDE SEQUENCE [LARGE SCALE GENOMIC DNA]</scope>
    <source>
        <strain evidence="1 2">1257</strain>
    </source>
</reference>
<sequence length="173" mass="19588">MAEPYITEQSFIARLNVLNTKYPGPVGRWEYSPGYNGSVHWHQSTWLTTSRQDREALKLWFGAVEYGDEGHVYEVRLWTGNSAGPMYNRRFDISSNGYLGLYEITPIVGPLWRMAHTDDGKVRMTNLDGKGVGVHWDKAAWSTGRMGSYLRLGAEPSALFDVDIVQMGIEEPL</sequence>
<protein>
    <submittedName>
        <fullName evidence="1">Uncharacterized protein</fullName>
    </submittedName>
</protein>
<name>A0A3S8UPX1_9PSED</name>
<evidence type="ECO:0000313" key="1">
    <source>
        <dbReference type="EMBL" id="AZL70435.1"/>
    </source>
</evidence>
<dbReference type="AlphaFoldDB" id="A0A3S8UPX1"/>
<proteinExistence type="predicted"/>
<dbReference type="OrthoDB" id="6903873at2"/>
<evidence type="ECO:0000313" key="2">
    <source>
        <dbReference type="Proteomes" id="UP000268230"/>
    </source>
</evidence>
<gene>
    <name evidence="1" type="ORF">EJA05_23075</name>
</gene>
<accession>A0A3S8UPX1</accession>
<organism evidence="1 2">
    <name type="scientific">Pseudomonas entomophila</name>
    <dbReference type="NCBI Taxonomy" id="312306"/>
    <lineage>
        <taxon>Bacteria</taxon>
        <taxon>Pseudomonadati</taxon>
        <taxon>Pseudomonadota</taxon>
        <taxon>Gammaproteobacteria</taxon>
        <taxon>Pseudomonadales</taxon>
        <taxon>Pseudomonadaceae</taxon>
        <taxon>Pseudomonas</taxon>
    </lineage>
</organism>
<dbReference type="EMBL" id="CP034338">
    <property type="protein sequence ID" value="AZL70435.1"/>
    <property type="molecule type" value="Genomic_DNA"/>
</dbReference>
<dbReference type="KEGG" id="pory:EJA05_23075"/>
<dbReference type="Proteomes" id="UP000268230">
    <property type="component" value="Chromosome"/>
</dbReference>